<accession>E1WZY4</accession>
<evidence type="ECO:0000313" key="3">
    <source>
        <dbReference type="Proteomes" id="UP000008963"/>
    </source>
</evidence>
<sequence>MKKSYLIFFLFSLKAFALPEHVHFYFISPEAVSFIEEFESSKIKYTKLTAKNIRGGGLDCVPMGDGCFNPQIGYVGEDMEDKKPLKERPHRTINATEVDMINCEKGNYFDIFCGKAKKESVVRANVEVWIDTSSSMRSVDYSKDPSYCERRIVARKFRDGCGEKVNIQLFDTSLKQMGDLASTCVNYGLNDQKRLMRWINDSSAKYLYVFTDIDELSLELKDYLDTIPATIYGGDRDTYTMKEVHEMTDKAVAKYCK</sequence>
<keyword evidence="3" id="KW-1185">Reference proteome</keyword>
<gene>
    <name evidence="2" type="ordered locus">BMS_3164</name>
</gene>
<dbReference type="STRING" id="862908.BMS_3164"/>
<dbReference type="HOGENOM" id="CLU_1080809_0_0_7"/>
<dbReference type="Proteomes" id="UP000008963">
    <property type="component" value="Chromosome"/>
</dbReference>
<dbReference type="OrthoDB" id="5290800at2"/>
<dbReference type="KEGG" id="bmx:BMS_3164"/>
<keyword evidence="1" id="KW-0732">Signal</keyword>
<dbReference type="EMBL" id="FQ312005">
    <property type="protein sequence ID" value="CBW27920.1"/>
    <property type="molecule type" value="Genomic_DNA"/>
</dbReference>
<protein>
    <submittedName>
        <fullName evidence="2">Exported protein</fullName>
    </submittedName>
</protein>
<evidence type="ECO:0000256" key="1">
    <source>
        <dbReference type="SAM" id="SignalP"/>
    </source>
</evidence>
<feature type="chain" id="PRO_5003154273" evidence="1">
    <location>
        <begin position="18"/>
        <end position="257"/>
    </location>
</feature>
<proteinExistence type="predicted"/>
<name>E1WZY4_HALMS</name>
<reference evidence="3" key="1">
    <citation type="journal article" date="2013" name="ISME J.">
        <title>A small predatory core genome in the divergent marine Bacteriovorax marinus SJ and the terrestrial Bdellovibrio bacteriovorus.</title>
        <authorList>
            <person name="Crossman L.C."/>
            <person name="Chen H."/>
            <person name="Cerdeno-Tarraga A.M."/>
            <person name="Brooks K."/>
            <person name="Quail M.A."/>
            <person name="Pineiro S.A."/>
            <person name="Hobley L."/>
            <person name="Sockett R.E."/>
            <person name="Bentley S.D."/>
            <person name="Parkhill J."/>
            <person name="Williams H.N."/>
            <person name="Stine O.C."/>
        </authorList>
    </citation>
    <scope>NUCLEOTIDE SEQUENCE [LARGE SCALE GENOMIC DNA]</scope>
    <source>
        <strain evidence="3">ATCC BAA-682 / DSM 15412 / SJ</strain>
    </source>
</reference>
<evidence type="ECO:0000313" key="2">
    <source>
        <dbReference type="EMBL" id="CBW27920.1"/>
    </source>
</evidence>
<organism evidence="2 3">
    <name type="scientific">Halobacteriovorax marinus (strain ATCC BAA-682 / DSM 15412 / SJ)</name>
    <name type="common">Bacteriovorax marinus</name>
    <dbReference type="NCBI Taxonomy" id="862908"/>
    <lineage>
        <taxon>Bacteria</taxon>
        <taxon>Pseudomonadati</taxon>
        <taxon>Bdellovibrionota</taxon>
        <taxon>Bacteriovoracia</taxon>
        <taxon>Bacteriovoracales</taxon>
        <taxon>Halobacteriovoraceae</taxon>
        <taxon>Halobacteriovorax</taxon>
    </lineage>
</organism>
<dbReference type="AlphaFoldDB" id="E1WZY4"/>
<feature type="signal peptide" evidence="1">
    <location>
        <begin position="1"/>
        <end position="17"/>
    </location>
</feature>
<dbReference type="PATRIC" id="fig|862908.3.peg.3025"/>
<dbReference type="RefSeq" id="WP_014245690.1">
    <property type="nucleotide sequence ID" value="NC_016620.1"/>
</dbReference>